<comment type="caution">
    <text evidence="1">The sequence shown here is derived from an EMBL/GenBank/DDBJ whole genome shotgun (WGS) entry which is preliminary data.</text>
</comment>
<evidence type="ECO:0000313" key="1">
    <source>
        <dbReference type="EMBL" id="CCH66965.1"/>
    </source>
</evidence>
<keyword evidence="2" id="KW-1185">Reference proteome</keyword>
<protein>
    <submittedName>
        <fullName evidence="1">FOG: TPR repeat</fullName>
    </submittedName>
</protein>
<dbReference type="Proteomes" id="UP000053051">
    <property type="component" value="Unassembled WGS sequence"/>
</dbReference>
<dbReference type="EMBL" id="CAIY01000029">
    <property type="protein sequence ID" value="CCH66965.1"/>
    <property type="molecule type" value="Genomic_DNA"/>
</dbReference>
<name>M1X2K1_9NOST</name>
<accession>M1X2K1</accession>
<sequence length="302" mass="34884">MQLLRSTNNLKILAQAREGMQRLQDIKQAETQQVITQAKFQSGNTEIGVLVLEPVSGETKTQVADKFAQIMHIDPYTAISVIPNKGWRIYRSAGMEELQFYGKQLKNAGIPCFWVNLSDIRNITVFQVCYFTESVNQGNVVCRNALNQIGILNFDWAEVEQRVLGLIPIFEEGLDFNIRGKLERTTKIENYIHFCDLHLPSRSCILRIYDHGYEFQQGAILAPLNTQSTMKINWNNLLEWLEKYLPPGRVWSEFAIFTETILGETEVLHKIPSNMYLFDQEKPKWDPVFHLYSGLAFKRNMS</sequence>
<dbReference type="AlphaFoldDB" id="M1X2K1"/>
<reference evidence="1 2" key="1">
    <citation type="submission" date="2012-05" db="EMBL/GenBank/DDBJ databases">
        <authorList>
            <person name="Hilton J."/>
        </authorList>
    </citation>
    <scope>NUCLEOTIDE SEQUENCE [LARGE SCALE GENOMIC DNA]</scope>
    <source>
        <strain evidence="1 2">HH01</strain>
    </source>
</reference>
<gene>
    <name evidence="1" type="ORF">RINTHH_8100</name>
</gene>
<proteinExistence type="predicted"/>
<evidence type="ECO:0000313" key="2">
    <source>
        <dbReference type="Proteomes" id="UP000053051"/>
    </source>
</evidence>
<dbReference type="STRING" id="1165094.RINTHH_8100"/>
<reference evidence="2" key="2">
    <citation type="submission" date="2016-01" db="EMBL/GenBank/DDBJ databases">
        <title>Diatom-associated endosymboitic cyanobacterium lacks core nitrogen metabolism enzymes.</title>
        <authorList>
            <person name="Hilton J.A."/>
            <person name="Foster R.A."/>
            <person name="Tripp H.J."/>
            <person name="Carter B.J."/>
            <person name="Zehr J.P."/>
            <person name="Villareal T.A."/>
        </authorList>
    </citation>
    <scope>NUCLEOTIDE SEQUENCE [LARGE SCALE GENOMIC DNA]</scope>
    <source>
        <strain evidence="2">HH01</strain>
    </source>
</reference>
<organism evidence="1 2">
    <name type="scientific">Richelia intracellularis HH01</name>
    <dbReference type="NCBI Taxonomy" id="1165094"/>
    <lineage>
        <taxon>Bacteria</taxon>
        <taxon>Bacillati</taxon>
        <taxon>Cyanobacteriota</taxon>
        <taxon>Cyanophyceae</taxon>
        <taxon>Nostocales</taxon>
        <taxon>Nostocaceae</taxon>
        <taxon>Richelia</taxon>
    </lineage>
</organism>